<dbReference type="Proteomes" id="UP000747399">
    <property type="component" value="Unassembled WGS sequence"/>
</dbReference>
<dbReference type="AlphaFoldDB" id="A0A8J4BGC0"/>
<evidence type="ECO:0000313" key="2">
    <source>
        <dbReference type="EMBL" id="GIL60162.1"/>
    </source>
</evidence>
<protein>
    <submittedName>
        <fullName evidence="2">Uncharacterized protein</fullName>
    </submittedName>
</protein>
<keyword evidence="3" id="KW-1185">Reference proteome</keyword>
<reference evidence="2" key="1">
    <citation type="journal article" date="2021" name="Proc. Natl. Acad. Sci. U.S.A.">
        <title>Three genomes in the algal genus Volvox reveal the fate of a haploid sex-determining region after a transition to homothallism.</title>
        <authorList>
            <person name="Yamamoto K."/>
            <person name="Hamaji T."/>
            <person name="Kawai-Toyooka H."/>
            <person name="Matsuzaki R."/>
            <person name="Takahashi F."/>
            <person name="Nishimura Y."/>
            <person name="Kawachi M."/>
            <person name="Noguchi H."/>
            <person name="Minakuchi Y."/>
            <person name="Umen J.G."/>
            <person name="Toyoda A."/>
            <person name="Nozaki H."/>
        </authorList>
    </citation>
    <scope>NUCLEOTIDE SEQUENCE</scope>
    <source>
        <strain evidence="2">NIES-3780</strain>
    </source>
</reference>
<organism evidence="2 3">
    <name type="scientific">Volvox africanus</name>
    <dbReference type="NCBI Taxonomy" id="51714"/>
    <lineage>
        <taxon>Eukaryota</taxon>
        <taxon>Viridiplantae</taxon>
        <taxon>Chlorophyta</taxon>
        <taxon>core chlorophytes</taxon>
        <taxon>Chlorophyceae</taxon>
        <taxon>CS clade</taxon>
        <taxon>Chlamydomonadales</taxon>
        <taxon>Volvocaceae</taxon>
        <taxon>Volvox</taxon>
    </lineage>
</organism>
<gene>
    <name evidence="2" type="ORF">Vafri_14793</name>
</gene>
<feature type="region of interest" description="Disordered" evidence="1">
    <location>
        <begin position="85"/>
        <end position="104"/>
    </location>
</feature>
<comment type="caution">
    <text evidence="2">The sequence shown here is derived from an EMBL/GenBank/DDBJ whole genome shotgun (WGS) entry which is preliminary data.</text>
</comment>
<proteinExistence type="predicted"/>
<sequence>MDPKPLVDPTPCPHRPSSFIELPWHIYRMNPLGLDPRRFTVACCTRIDATAAPDRSAGSPPATAGMARATDAVAGIVQVVPLSSSGAGGGAVKLQSLVVSPEHR</sequence>
<accession>A0A8J4BGC0</accession>
<dbReference type="EMBL" id="BNCO01000038">
    <property type="protein sequence ID" value="GIL60162.1"/>
    <property type="molecule type" value="Genomic_DNA"/>
</dbReference>
<evidence type="ECO:0000313" key="3">
    <source>
        <dbReference type="Proteomes" id="UP000747399"/>
    </source>
</evidence>
<name>A0A8J4BGC0_9CHLO</name>
<evidence type="ECO:0000256" key="1">
    <source>
        <dbReference type="SAM" id="MobiDB-lite"/>
    </source>
</evidence>